<dbReference type="PANTHER" id="PTHR36434">
    <property type="entry name" value="MEMBRANE PROTEASE YUGP-RELATED"/>
    <property type="match status" value="1"/>
</dbReference>
<organism evidence="2 3">
    <name type="scientific">Thermoanaerobacterium thermosaccharolyticum</name>
    <name type="common">Clostridium thermosaccharolyticum</name>
    <dbReference type="NCBI Taxonomy" id="1517"/>
    <lineage>
        <taxon>Bacteria</taxon>
        <taxon>Bacillati</taxon>
        <taxon>Bacillota</taxon>
        <taxon>Clostridia</taxon>
        <taxon>Thermoanaerobacterales</taxon>
        <taxon>Thermoanaerobacteraceae</taxon>
        <taxon>Thermoanaerobacterium</taxon>
    </lineage>
</organism>
<sequence>MFWFYDPTYILLIPAILLAMYAQFKVQSTFSKYSNVRNRYGYRAYEVARRLLNEAGLYDVSIEMIPGSLTDHYDPRSRVLRLSQTVYGSDSIAAMGVAAHETGHAIQHSNGYIPLKLRNAIVPVANIGTNISWPLLVMGFIFGLTQLIDIGIILFSAVVLFQIITLPVELNASNRAIKLLESGGLFMRDELYPARQVLNAAALTYVAAAFASIMNLIRLLILRDRRD</sequence>
<keyword evidence="1" id="KW-0472">Membrane</keyword>
<reference evidence="2 3" key="1">
    <citation type="submission" date="2016-08" db="EMBL/GenBank/DDBJ databases">
        <title>A novel genetic cassette of butanologenic Thermoanaerobacterium thermosaccharolyticum that directly convert cellulose to butanol.</title>
        <authorList>
            <person name="Li T."/>
            <person name="He J."/>
        </authorList>
    </citation>
    <scope>NUCLEOTIDE SEQUENCE [LARGE SCALE GENOMIC DNA]</scope>
    <source>
        <strain evidence="2 3">TG57</strain>
    </source>
</reference>
<feature type="transmembrane region" description="Helical" evidence="1">
    <location>
        <begin position="6"/>
        <end position="24"/>
    </location>
</feature>
<evidence type="ECO:0000313" key="2">
    <source>
        <dbReference type="EMBL" id="AST58921.1"/>
    </source>
</evidence>
<dbReference type="EMBL" id="CP016893">
    <property type="protein sequence ID" value="AST58921.1"/>
    <property type="molecule type" value="Genomic_DNA"/>
</dbReference>
<dbReference type="Pfam" id="PF04298">
    <property type="entry name" value="Zn_peptidase_2"/>
    <property type="match status" value="1"/>
</dbReference>
<dbReference type="Proteomes" id="UP000214975">
    <property type="component" value="Chromosome"/>
</dbReference>
<dbReference type="PANTHER" id="PTHR36434:SF1">
    <property type="entry name" value="MEMBRANE PROTEASE YUGP-RELATED"/>
    <property type="match status" value="1"/>
</dbReference>
<feature type="transmembrane region" description="Helical" evidence="1">
    <location>
        <begin position="197"/>
        <end position="221"/>
    </location>
</feature>
<evidence type="ECO:0000313" key="3">
    <source>
        <dbReference type="Proteomes" id="UP000214975"/>
    </source>
</evidence>
<name>A0A223I2G4_THETR</name>
<protein>
    <submittedName>
        <fullName evidence="2">Peptidase membrane Zinc metallopeptidase</fullName>
    </submittedName>
</protein>
<dbReference type="RefSeq" id="WP_094397964.1">
    <property type="nucleotide sequence ID" value="NZ_CP016893.1"/>
</dbReference>
<keyword evidence="1" id="KW-0812">Transmembrane</keyword>
<evidence type="ECO:0000256" key="1">
    <source>
        <dbReference type="SAM" id="Phobius"/>
    </source>
</evidence>
<keyword evidence="1" id="KW-1133">Transmembrane helix</keyword>
<gene>
    <name evidence="2" type="ORF">Thert_03160</name>
</gene>
<proteinExistence type="predicted"/>
<dbReference type="AlphaFoldDB" id="A0A223I2G4"/>
<feature type="transmembrane region" description="Helical" evidence="1">
    <location>
        <begin position="135"/>
        <end position="164"/>
    </location>
</feature>
<accession>A0A223I2G4</accession>
<dbReference type="InterPro" id="IPR007395">
    <property type="entry name" value="Zn_peptidase_2"/>
</dbReference>